<dbReference type="OrthoDB" id="9816036at2"/>
<proteinExistence type="predicted"/>
<sequence length="230" mass="26021">MKKLEANDFAEFVRITYGFDLIAELTVFRGQAFQGNLIPSVARKDKTVDTAEQEKKVIKQLALMGASMLPPGPQNELELLVIAQHFGLKTRLLDWSSNPLAALWFACADPAPGDAYVYALYADDLLANDVYETSPFSRSETRVFQPRLNNPRIIAQHGWFTLHRYSARSRKFVPLEINPNTKKHLTELRVPADKRADVLQSLDLYGISSRTLFPDLEGLCRYLNGKHKLA</sequence>
<dbReference type="AlphaFoldDB" id="C7RV27"/>
<dbReference type="HOGENOM" id="CLU_050026_1_1_4"/>
<dbReference type="EMBL" id="CP001715">
    <property type="protein sequence ID" value="ACV35106.1"/>
    <property type="molecule type" value="Genomic_DNA"/>
</dbReference>
<accession>C7RV27</accession>
<evidence type="ECO:0000259" key="1">
    <source>
        <dbReference type="SMART" id="SM00901"/>
    </source>
</evidence>
<reference evidence="2" key="1">
    <citation type="submission" date="2009-08" db="EMBL/GenBank/DDBJ databases">
        <authorList>
            <consortium name="US DOE Joint Genome Institute"/>
            <person name="Lucas S."/>
            <person name="Copeland A."/>
            <person name="Lapidus A."/>
            <person name="Glavina del Rio T."/>
            <person name="Dalin E."/>
            <person name="Tice H."/>
            <person name="Bruce D."/>
            <person name="Barry K."/>
            <person name="Pitluck S."/>
            <person name="Lowry S."/>
            <person name="Larimer F."/>
            <person name="Land M."/>
            <person name="Hauser L."/>
            <person name="Kyrpides N."/>
            <person name="Ivanova N."/>
            <person name="McMahon K.D."/>
            <person name="Hugenholtz P."/>
        </authorList>
    </citation>
    <scope>NUCLEOTIDE SEQUENCE</scope>
    <source>
        <strain evidence="2">UW-1</strain>
    </source>
</reference>
<reference evidence="2" key="2">
    <citation type="submission" date="2009-09" db="EMBL/GenBank/DDBJ databases">
        <title>Complete sequence of chromosome of Candidatus Accumulibacter phosphatis clade IIA str. UW-1.</title>
        <authorList>
            <consortium name="US DOE Joint Genome Institute"/>
            <person name="Martin H.G."/>
            <person name="Ivanova N."/>
            <person name="Kunin V."/>
            <person name="Warnecke F."/>
            <person name="Barry K."/>
            <person name="He S."/>
            <person name="Salamov A."/>
            <person name="Szeto E."/>
            <person name="Dalin E."/>
            <person name="Pangilinan J.L."/>
            <person name="Lapidus A."/>
            <person name="Lowry S."/>
            <person name="Kyrpides N.C."/>
            <person name="McMahon K.D."/>
            <person name="Hugenholtz P."/>
        </authorList>
    </citation>
    <scope>NUCLEOTIDE SEQUENCE [LARGE SCALE GENOMIC DNA]</scope>
    <source>
        <strain evidence="2">UW-1</strain>
    </source>
</reference>
<gene>
    <name evidence="2" type="ordered locus">CAP2UW1_1805</name>
</gene>
<dbReference type="SMART" id="SM00901">
    <property type="entry name" value="FRG"/>
    <property type="match status" value="1"/>
</dbReference>
<evidence type="ECO:0000313" key="2">
    <source>
        <dbReference type="EMBL" id="ACV35106.1"/>
    </source>
</evidence>
<name>C7RV27_ACCRE</name>
<feature type="domain" description="FRG" evidence="1">
    <location>
        <begin position="22"/>
        <end position="118"/>
    </location>
</feature>
<dbReference type="Pfam" id="PF08867">
    <property type="entry name" value="FRG"/>
    <property type="match status" value="1"/>
</dbReference>
<protein>
    <submittedName>
        <fullName evidence="2">FRG domain protein</fullName>
    </submittedName>
</protein>
<dbReference type="eggNOG" id="ENOG502Z9DH">
    <property type="taxonomic scope" value="Bacteria"/>
</dbReference>
<dbReference type="KEGG" id="app:CAP2UW1_1805"/>
<organism evidence="2">
    <name type="scientific">Accumulibacter regalis</name>
    <dbReference type="NCBI Taxonomy" id="522306"/>
    <lineage>
        <taxon>Bacteria</taxon>
        <taxon>Pseudomonadati</taxon>
        <taxon>Pseudomonadota</taxon>
        <taxon>Betaproteobacteria</taxon>
        <taxon>Candidatus Accumulibacter</taxon>
    </lineage>
</organism>
<dbReference type="STRING" id="522306.CAP2UW1_1805"/>
<dbReference type="InterPro" id="IPR014966">
    <property type="entry name" value="FRG-dom"/>
</dbReference>